<evidence type="ECO:0000256" key="2">
    <source>
        <dbReference type="ARBA" id="ARBA00022475"/>
    </source>
</evidence>
<dbReference type="Gene3D" id="3.30.70.2570">
    <property type="entry name" value="Elongation factor 4, C-terminal domain"/>
    <property type="match status" value="1"/>
</dbReference>
<dbReference type="NCBIfam" id="TIGR00231">
    <property type="entry name" value="small_GTP"/>
    <property type="match status" value="1"/>
</dbReference>
<dbReference type="Pfam" id="PF00679">
    <property type="entry name" value="EFG_C"/>
    <property type="match status" value="1"/>
</dbReference>
<sequence>MTAHPIKNIRNFSIVAHIDHGKSTLADRLIQQTGAVAARDMVEQVLDSMDIERERGITIKAQTVRLEYTAADGEAYILNLMDTPGHVDFAYEVSRSLAACEGSLLVVDASQGVEAQTLANVYHALDAGHEIVPVLNKIDLPAAEPERIKQQIEDVIGLDASHAVMISAKTGIGIDLVLEAIVTRLPPPQGDESAPLKALLVDSWYDAYLGVVVLVRVIDGVLRKGQKIKMMAADAHYEVDRIGVFRPKMQDAGELSPGEIGFITAQIKQVADTRVGDTITDERRPCAEALPGFKPAQPVVFCGLFPVDAADFEDLRAAMGRLRLNDASFSYEMESSAALGFGFRCGFLGLLHLEIIQERLEREFNLDLIATAPSVIYKIVQRDGVTIELHNPADMPDPTKIEEIDEPWIRATILTPDDYLGAVLKLCQERRGVQVDLNYVGKRAMAVYDLPLNEVVFDFYDRLKSISKGYASFDYAITDYRPGDLVKMSILVNAEPVDALSMLVHRDRADTRGRVMVEKLKELIPPHMFQIPVQAAIGGKIIARETVRALRKDVTAKCYGGDATRKRKLLDKQKAGKKKMRQFGKVEIPQEAFIAALKMDG</sequence>
<dbReference type="GO" id="GO:0005525">
    <property type="term" value="F:GTP binding"/>
    <property type="evidence" value="ECO:0007669"/>
    <property type="project" value="UniProtKB-UniRule"/>
</dbReference>
<organism evidence="14 15">
    <name type="scientific">Methylocella silvestris</name>
    <dbReference type="NCBI Taxonomy" id="199596"/>
    <lineage>
        <taxon>Bacteria</taxon>
        <taxon>Pseudomonadati</taxon>
        <taxon>Pseudomonadota</taxon>
        <taxon>Alphaproteobacteria</taxon>
        <taxon>Hyphomicrobiales</taxon>
        <taxon>Beijerinckiaceae</taxon>
        <taxon>Methylocella</taxon>
    </lineage>
</organism>
<dbReference type="PROSITE" id="PS51722">
    <property type="entry name" value="G_TR_2"/>
    <property type="match status" value="1"/>
</dbReference>
<dbReference type="Pfam" id="PF03144">
    <property type="entry name" value="GTP_EFTU_D2"/>
    <property type="match status" value="1"/>
</dbReference>
<dbReference type="GO" id="GO:0005886">
    <property type="term" value="C:plasma membrane"/>
    <property type="evidence" value="ECO:0007669"/>
    <property type="project" value="UniProtKB-SubCell"/>
</dbReference>
<evidence type="ECO:0000256" key="1">
    <source>
        <dbReference type="ARBA" id="ARBA00005454"/>
    </source>
</evidence>
<evidence type="ECO:0000256" key="5">
    <source>
        <dbReference type="ARBA" id="ARBA00022917"/>
    </source>
</evidence>
<dbReference type="SUPFAM" id="SSF54980">
    <property type="entry name" value="EF-G C-terminal domain-like"/>
    <property type="match status" value="2"/>
</dbReference>
<dbReference type="GO" id="GO:0003924">
    <property type="term" value="F:GTPase activity"/>
    <property type="evidence" value="ECO:0007669"/>
    <property type="project" value="UniProtKB-UniRule"/>
</dbReference>
<dbReference type="FunFam" id="3.30.70.870:FF:000004">
    <property type="entry name" value="Translation factor GUF1, mitochondrial"/>
    <property type="match status" value="1"/>
</dbReference>
<dbReference type="InterPro" id="IPR009000">
    <property type="entry name" value="Transl_B-barrel_sf"/>
</dbReference>
<comment type="function">
    <text evidence="9 12">Required for accurate and efficient protein synthesis under certain stress conditions. May act as a fidelity factor of the translation reaction, by catalyzing a one-codon backward translocation of tRNAs on improperly translocated ribosomes. Back-translocation proceeds from a post-translocation (POST) complex to a pre-translocation (PRE) complex, thus giving elongation factor G a second chance to translocate the tRNAs correctly. Binds to ribosomes in a GTP-dependent manner.</text>
</comment>
<dbReference type="FunFam" id="3.30.70.2570:FF:000001">
    <property type="entry name" value="Translation factor GUF1, mitochondrial"/>
    <property type="match status" value="1"/>
</dbReference>
<dbReference type="InterPro" id="IPR035647">
    <property type="entry name" value="EFG_III/V"/>
</dbReference>
<dbReference type="PANTHER" id="PTHR43512:SF4">
    <property type="entry name" value="TRANSLATION FACTOR GUF1 HOMOLOG, CHLOROPLASTIC"/>
    <property type="match status" value="1"/>
</dbReference>
<dbReference type="FunFam" id="3.30.70.240:FF:000007">
    <property type="entry name" value="Translation factor GUF1, mitochondrial"/>
    <property type="match status" value="1"/>
</dbReference>
<dbReference type="GO" id="GO:0003746">
    <property type="term" value="F:translation elongation factor activity"/>
    <property type="evidence" value="ECO:0007669"/>
    <property type="project" value="UniProtKB-UniRule"/>
</dbReference>
<dbReference type="CDD" id="cd03699">
    <property type="entry name" value="EF4_II"/>
    <property type="match status" value="1"/>
</dbReference>
<comment type="catalytic activity">
    <reaction evidence="8 12">
        <text>GTP + H2O = GDP + phosphate + H(+)</text>
        <dbReference type="Rhea" id="RHEA:19669"/>
        <dbReference type="ChEBI" id="CHEBI:15377"/>
        <dbReference type="ChEBI" id="CHEBI:15378"/>
        <dbReference type="ChEBI" id="CHEBI:37565"/>
        <dbReference type="ChEBI" id="CHEBI:43474"/>
        <dbReference type="ChEBI" id="CHEBI:58189"/>
        <dbReference type="EC" id="3.6.5.n1"/>
    </reaction>
</comment>
<feature type="binding site" evidence="12">
    <location>
        <begin position="136"/>
        <end position="139"/>
    </location>
    <ligand>
        <name>GTP</name>
        <dbReference type="ChEBI" id="CHEBI:37565"/>
    </ligand>
</feature>
<dbReference type="InterPro" id="IPR006297">
    <property type="entry name" value="EF-4"/>
</dbReference>
<dbReference type="Gene3D" id="3.30.70.870">
    <property type="entry name" value="Elongation Factor G (Translational Gtpase), domain 3"/>
    <property type="match status" value="1"/>
</dbReference>
<dbReference type="InterPro" id="IPR038363">
    <property type="entry name" value="LepA_C_sf"/>
</dbReference>
<dbReference type="Proteomes" id="UP000236286">
    <property type="component" value="Unassembled WGS sequence"/>
</dbReference>
<gene>
    <name evidence="12" type="primary">lepA</name>
    <name evidence="14" type="ORF">CR492_11095</name>
</gene>
<keyword evidence="3 12" id="KW-0547">Nucleotide-binding</keyword>
<dbReference type="Gene3D" id="3.30.70.240">
    <property type="match status" value="1"/>
</dbReference>
<comment type="subcellular location">
    <subcellularLocation>
        <location evidence="12">Cell membrane</location>
        <topology evidence="12">Peripheral membrane protein</topology>
        <orientation evidence="12">Cytoplasmic side</orientation>
    </subcellularLocation>
</comment>
<name>A0A2J7TGI9_METSI</name>
<dbReference type="InterPro" id="IPR000640">
    <property type="entry name" value="EFG_V-like"/>
</dbReference>
<dbReference type="InterPro" id="IPR031157">
    <property type="entry name" value="G_TR_CS"/>
</dbReference>
<evidence type="ECO:0000256" key="4">
    <source>
        <dbReference type="ARBA" id="ARBA00022801"/>
    </source>
</evidence>
<dbReference type="OrthoDB" id="9802948at2"/>
<dbReference type="AlphaFoldDB" id="A0A2J7TGI9"/>
<dbReference type="InterPro" id="IPR035654">
    <property type="entry name" value="LepA_IV"/>
</dbReference>
<evidence type="ECO:0000256" key="10">
    <source>
        <dbReference type="ARBA" id="ARBA00061052"/>
    </source>
</evidence>
<dbReference type="PROSITE" id="PS00301">
    <property type="entry name" value="G_TR_1"/>
    <property type="match status" value="1"/>
</dbReference>
<dbReference type="EC" id="3.6.5.n1" evidence="11 12"/>
<dbReference type="GO" id="GO:0097216">
    <property type="term" value="F:guanosine tetraphosphate binding"/>
    <property type="evidence" value="ECO:0007669"/>
    <property type="project" value="UniProtKB-ARBA"/>
</dbReference>
<dbReference type="FunFam" id="2.40.30.10:FF:000015">
    <property type="entry name" value="Translation factor GUF1, mitochondrial"/>
    <property type="match status" value="1"/>
</dbReference>
<comment type="similarity">
    <text evidence="10">Belongs to the GTP-binding elongation factor family. LepA subfamily.</text>
</comment>
<dbReference type="FunFam" id="3.40.50.300:FF:000078">
    <property type="entry name" value="Elongation factor 4"/>
    <property type="match status" value="1"/>
</dbReference>
<dbReference type="NCBIfam" id="TIGR01393">
    <property type="entry name" value="lepA"/>
    <property type="match status" value="1"/>
</dbReference>
<dbReference type="CDD" id="cd16260">
    <property type="entry name" value="EF4_III"/>
    <property type="match status" value="1"/>
</dbReference>
<dbReference type="Gene3D" id="2.40.30.10">
    <property type="entry name" value="Translation factors"/>
    <property type="match status" value="1"/>
</dbReference>
<dbReference type="EMBL" id="PDZR01000011">
    <property type="protein sequence ID" value="PNG25873.1"/>
    <property type="molecule type" value="Genomic_DNA"/>
</dbReference>
<dbReference type="CDD" id="cd03709">
    <property type="entry name" value="lepA_C"/>
    <property type="match status" value="1"/>
</dbReference>
<dbReference type="RefSeq" id="WP_102843815.1">
    <property type="nucleotide sequence ID" value="NZ_PDZR01000011.1"/>
</dbReference>
<dbReference type="GO" id="GO:0045727">
    <property type="term" value="P:positive regulation of translation"/>
    <property type="evidence" value="ECO:0007669"/>
    <property type="project" value="UniProtKB-UniRule"/>
</dbReference>
<reference evidence="14 15" key="1">
    <citation type="submission" date="2017-10" db="EMBL/GenBank/DDBJ databases">
        <title>Genome announcement of Methylocella silvestris TVC from permafrost.</title>
        <authorList>
            <person name="Wang J."/>
            <person name="Geng K."/>
            <person name="Ul-Haque F."/>
            <person name="Crombie A.T."/>
            <person name="Street L.E."/>
            <person name="Wookey P.A."/>
            <person name="Murrell J.C."/>
            <person name="Pratscher J."/>
        </authorList>
    </citation>
    <scope>NUCLEOTIDE SEQUENCE [LARGE SCALE GENOMIC DNA]</scope>
    <source>
        <strain evidence="14 15">TVC</strain>
    </source>
</reference>
<evidence type="ECO:0000259" key="13">
    <source>
        <dbReference type="PROSITE" id="PS51722"/>
    </source>
</evidence>
<evidence type="ECO:0000256" key="12">
    <source>
        <dbReference type="HAMAP-Rule" id="MF_00071"/>
    </source>
</evidence>
<dbReference type="HAMAP" id="MF_00071">
    <property type="entry name" value="LepA"/>
    <property type="match status" value="1"/>
</dbReference>
<protein>
    <recommendedName>
        <fullName evidence="11 12">Elongation factor 4</fullName>
        <shortName evidence="12">EF-4</shortName>
        <ecNumber evidence="11 12">3.6.5.n1</ecNumber>
    </recommendedName>
    <alternativeName>
        <fullName evidence="12">Ribosomal back-translocase LepA</fullName>
    </alternativeName>
</protein>
<dbReference type="InterPro" id="IPR000795">
    <property type="entry name" value="T_Tr_GTP-bd_dom"/>
</dbReference>
<keyword evidence="7 12" id="KW-0472">Membrane</keyword>
<dbReference type="Gene3D" id="3.40.50.300">
    <property type="entry name" value="P-loop containing nucleotide triphosphate hydrolases"/>
    <property type="match status" value="1"/>
</dbReference>
<dbReference type="Pfam" id="PF00009">
    <property type="entry name" value="GTP_EFTU"/>
    <property type="match status" value="1"/>
</dbReference>
<dbReference type="InterPro" id="IPR027417">
    <property type="entry name" value="P-loop_NTPase"/>
</dbReference>
<dbReference type="CDD" id="cd01890">
    <property type="entry name" value="LepA"/>
    <property type="match status" value="1"/>
</dbReference>
<dbReference type="PRINTS" id="PR00315">
    <property type="entry name" value="ELONGATNFCT"/>
</dbReference>
<feature type="binding site" evidence="12">
    <location>
        <begin position="19"/>
        <end position="24"/>
    </location>
    <ligand>
        <name>GTP</name>
        <dbReference type="ChEBI" id="CHEBI:37565"/>
    </ligand>
</feature>
<evidence type="ECO:0000256" key="3">
    <source>
        <dbReference type="ARBA" id="ARBA00022741"/>
    </source>
</evidence>
<proteinExistence type="inferred from homology"/>
<keyword evidence="6 12" id="KW-0342">GTP-binding</keyword>
<dbReference type="GO" id="GO:0043022">
    <property type="term" value="F:ribosome binding"/>
    <property type="evidence" value="ECO:0007669"/>
    <property type="project" value="UniProtKB-UniRule"/>
</dbReference>
<keyword evidence="5 12" id="KW-0648">Protein biosynthesis</keyword>
<evidence type="ECO:0000256" key="9">
    <source>
        <dbReference type="ARBA" id="ARBA00057626"/>
    </source>
</evidence>
<dbReference type="SUPFAM" id="SSF52540">
    <property type="entry name" value="P-loop containing nucleoside triphosphate hydrolases"/>
    <property type="match status" value="1"/>
</dbReference>
<keyword evidence="4 12" id="KW-0378">Hydrolase</keyword>
<keyword evidence="2 12" id="KW-1003">Cell membrane</keyword>
<evidence type="ECO:0000256" key="8">
    <source>
        <dbReference type="ARBA" id="ARBA00050293"/>
    </source>
</evidence>
<keyword evidence="14" id="KW-0251">Elongation factor</keyword>
<comment type="similarity">
    <text evidence="1 12">Belongs to the TRAFAC class translation factor GTPase superfamily. Classic translation factor GTPase family. LepA subfamily.</text>
</comment>
<dbReference type="PANTHER" id="PTHR43512">
    <property type="entry name" value="TRANSLATION FACTOR GUF1-RELATED"/>
    <property type="match status" value="1"/>
</dbReference>
<dbReference type="InterPro" id="IPR005225">
    <property type="entry name" value="Small_GTP-bd"/>
</dbReference>
<evidence type="ECO:0000313" key="14">
    <source>
        <dbReference type="EMBL" id="PNG25873.1"/>
    </source>
</evidence>
<dbReference type="Pfam" id="PF06421">
    <property type="entry name" value="LepA_C"/>
    <property type="match status" value="1"/>
</dbReference>
<evidence type="ECO:0000313" key="15">
    <source>
        <dbReference type="Proteomes" id="UP000236286"/>
    </source>
</evidence>
<evidence type="ECO:0000256" key="11">
    <source>
        <dbReference type="ARBA" id="ARBA00066744"/>
    </source>
</evidence>
<feature type="domain" description="Tr-type G" evidence="13">
    <location>
        <begin position="7"/>
        <end position="189"/>
    </location>
</feature>
<dbReference type="InterPro" id="IPR004161">
    <property type="entry name" value="EFTu-like_2"/>
</dbReference>
<comment type="caution">
    <text evidence="14">The sequence shown here is derived from an EMBL/GenBank/DDBJ whole genome shotgun (WGS) entry which is preliminary data.</text>
</comment>
<accession>A0A2J7TGI9</accession>
<evidence type="ECO:0000256" key="6">
    <source>
        <dbReference type="ARBA" id="ARBA00023134"/>
    </source>
</evidence>
<dbReference type="InterPro" id="IPR013842">
    <property type="entry name" value="LepA_CTD"/>
</dbReference>
<evidence type="ECO:0000256" key="7">
    <source>
        <dbReference type="ARBA" id="ARBA00023136"/>
    </source>
</evidence>
<dbReference type="SUPFAM" id="SSF50447">
    <property type="entry name" value="Translation proteins"/>
    <property type="match status" value="1"/>
</dbReference>